<comment type="caution">
    <text evidence="2">The sequence shown here is derived from an EMBL/GenBank/DDBJ whole genome shotgun (WGS) entry which is preliminary data.</text>
</comment>
<feature type="signal peptide" evidence="1">
    <location>
        <begin position="1"/>
        <end position="22"/>
    </location>
</feature>
<name>A0A074MDQ8_ERYLO</name>
<evidence type="ECO:0000256" key="1">
    <source>
        <dbReference type="SAM" id="SignalP"/>
    </source>
</evidence>
<dbReference type="AlphaFoldDB" id="A0A074MDQ8"/>
<protein>
    <submittedName>
        <fullName evidence="2">Uncharacterized protein</fullName>
    </submittedName>
</protein>
<evidence type="ECO:0000313" key="2">
    <source>
        <dbReference type="EMBL" id="KEO90905.1"/>
    </source>
</evidence>
<gene>
    <name evidence="2" type="ORF">EH31_07660</name>
</gene>
<feature type="chain" id="PRO_5001697220" evidence="1">
    <location>
        <begin position="23"/>
        <end position="275"/>
    </location>
</feature>
<dbReference type="OrthoDB" id="7561143at2"/>
<keyword evidence="3" id="KW-1185">Reference proteome</keyword>
<sequence>MSFKWVLLILVFFSGVISPAIAVAQDLHERGIRTEWVVSEIDLLEEQNNPSVDGTERTIKSDGLVMQQRLLPPSAAKLTEAITDDDGDTVAQAGDELYGVLAGSGRVYCLNEKPEINPVGALFVGAVLQAKCFKDVDGDGVFDGSFKKKLGNGFFPQLSGKHRKKLRQISGGSFETIDPRDLKRAYYVAVKFEGRGFLGLASSRFFSVEFGGDDASSELTRQYSTKGDDLPSTVEISGLGASFTVLGFEDDAIRVRIDDPFDEQPFAVSTRVTIR</sequence>
<organism evidence="2 3">
    <name type="scientific">Erythrobacter longus</name>
    <dbReference type="NCBI Taxonomy" id="1044"/>
    <lineage>
        <taxon>Bacteria</taxon>
        <taxon>Pseudomonadati</taxon>
        <taxon>Pseudomonadota</taxon>
        <taxon>Alphaproteobacteria</taxon>
        <taxon>Sphingomonadales</taxon>
        <taxon>Erythrobacteraceae</taxon>
        <taxon>Erythrobacter/Porphyrobacter group</taxon>
        <taxon>Erythrobacter</taxon>
    </lineage>
</organism>
<reference evidence="2 3" key="1">
    <citation type="submission" date="2014-04" db="EMBL/GenBank/DDBJ databases">
        <title>A comprehensive comparison of genomes of Erythrobacter spp. strains.</title>
        <authorList>
            <person name="Zheng Q."/>
        </authorList>
    </citation>
    <scope>NUCLEOTIDE SEQUENCE [LARGE SCALE GENOMIC DNA]</scope>
    <source>
        <strain evidence="2 3">DSM 6997</strain>
    </source>
</reference>
<dbReference type="STRING" id="1044.EH31_07660"/>
<dbReference type="RefSeq" id="WP_034959358.1">
    <property type="nucleotide sequence ID" value="NZ_JMIW01000002.1"/>
</dbReference>
<proteinExistence type="predicted"/>
<dbReference type="EMBL" id="JMIW01000002">
    <property type="protein sequence ID" value="KEO90905.1"/>
    <property type="molecule type" value="Genomic_DNA"/>
</dbReference>
<accession>A0A074MDQ8</accession>
<keyword evidence="1" id="KW-0732">Signal</keyword>
<evidence type="ECO:0000313" key="3">
    <source>
        <dbReference type="Proteomes" id="UP000027647"/>
    </source>
</evidence>
<dbReference type="Proteomes" id="UP000027647">
    <property type="component" value="Unassembled WGS sequence"/>
</dbReference>